<dbReference type="EMBL" id="DAKRPA010000081">
    <property type="protein sequence ID" value="DAZ99553.1"/>
    <property type="molecule type" value="Genomic_DNA"/>
</dbReference>
<protein>
    <submittedName>
        <fullName evidence="1">Uncharacterized protein</fullName>
    </submittedName>
</protein>
<name>A0AAV2Z1U7_9STRA</name>
<accession>A0AAV2Z1U7</accession>
<gene>
    <name evidence="1" type="ORF">N0F65_005425</name>
</gene>
<evidence type="ECO:0000313" key="2">
    <source>
        <dbReference type="Proteomes" id="UP001146120"/>
    </source>
</evidence>
<reference evidence="1" key="1">
    <citation type="submission" date="2022-11" db="EMBL/GenBank/DDBJ databases">
        <authorList>
            <person name="Morgan W.R."/>
            <person name="Tartar A."/>
        </authorList>
    </citation>
    <scope>NUCLEOTIDE SEQUENCE</scope>
    <source>
        <strain evidence="1">ARSEF 373</strain>
    </source>
</reference>
<dbReference type="Proteomes" id="UP001146120">
    <property type="component" value="Unassembled WGS sequence"/>
</dbReference>
<comment type="caution">
    <text evidence="1">The sequence shown here is derived from an EMBL/GenBank/DDBJ whole genome shotgun (WGS) entry which is preliminary data.</text>
</comment>
<organism evidence="1 2">
    <name type="scientific">Lagenidium giganteum</name>
    <dbReference type="NCBI Taxonomy" id="4803"/>
    <lineage>
        <taxon>Eukaryota</taxon>
        <taxon>Sar</taxon>
        <taxon>Stramenopiles</taxon>
        <taxon>Oomycota</taxon>
        <taxon>Peronosporomycetes</taxon>
        <taxon>Pythiales</taxon>
        <taxon>Pythiaceae</taxon>
    </lineage>
</organism>
<keyword evidence="2" id="KW-1185">Reference proteome</keyword>
<dbReference type="PANTHER" id="PTHR37558">
    <property type="entry name" value="HTH CENPB-TYPE DOMAIN-CONTAINING PROTEIN"/>
    <property type="match status" value="1"/>
</dbReference>
<evidence type="ECO:0000313" key="1">
    <source>
        <dbReference type="EMBL" id="DAZ99553.1"/>
    </source>
</evidence>
<proteinExistence type="predicted"/>
<dbReference type="PANTHER" id="PTHR37558:SF1">
    <property type="entry name" value="HTH CENPB-TYPE DOMAIN-CONTAINING PROTEIN"/>
    <property type="match status" value="1"/>
</dbReference>
<sequence>MKKNWIEEDDLAFLQQVNADTPFSAKHGHVMEAWDGVSSKLRALGGFSRDNFDGKKAQNRFSALLTKHSKADIASGLASGISEAYAEKRQLLDKLASLVHDYKQAELAHAAEEKR</sequence>
<dbReference type="AlphaFoldDB" id="A0AAV2Z1U7"/>
<reference evidence="1" key="2">
    <citation type="journal article" date="2023" name="Microbiol Resour">
        <title>Decontamination and Annotation of the Draft Genome Sequence of the Oomycete Lagenidium giganteum ARSEF 373.</title>
        <authorList>
            <person name="Morgan W.R."/>
            <person name="Tartar A."/>
        </authorList>
    </citation>
    <scope>NUCLEOTIDE SEQUENCE</scope>
    <source>
        <strain evidence="1">ARSEF 373</strain>
    </source>
</reference>